<evidence type="ECO:0000256" key="3">
    <source>
        <dbReference type="ARBA" id="ARBA00012438"/>
    </source>
</evidence>
<keyword evidence="8 12" id="KW-1133">Transmembrane helix</keyword>
<dbReference type="InterPro" id="IPR005467">
    <property type="entry name" value="His_kinase_dom"/>
</dbReference>
<dbReference type="Pfam" id="PF00512">
    <property type="entry name" value="HisKA"/>
    <property type="match status" value="1"/>
</dbReference>
<evidence type="ECO:0000313" key="15">
    <source>
        <dbReference type="Proteomes" id="UP000290439"/>
    </source>
</evidence>
<gene>
    <name evidence="14" type="primary">yycG</name>
    <name evidence="14" type="ORF">NCTC10797_05196</name>
</gene>
<evidence type="ECO:0000256" key="8">
    <source>
        <dbReference type="ARBA" id="ARBA00022989"/>
    </source>
</evidence>
<reference evidence="14 15" key="1">
    <citation type="submission" date="2019-02" db="EMBL/GenBank/DDBJ databases">
        <authorList>
            <consortium name="Pathogen Informatics"/>
        </authorList>
    </citation>
    <scope>NUCLEOTIDE SEQUENCE [LARGE SCALE GENOMIC DNA]</scope>
    <source>
        <strain evidence="14 15">3012STDY6756504</strain>
    </source>
</reference>
<dbReference type="InterPro" id="IPR004358">
    <property type="entry name" value="Sig_transdc_His_kin-like_C"/>
</dbReference>
<keyword evidence="7 14" id="KW-0418">Kinase</keyword>
<dbReference type="EC" id="2.7.13.3" evidence="3"/>
<dbReference type="EMBL" id="LR215973">
    <property type="protein sequence ID" value="VFB01378.1"/>
    <property type="molecule type" value="Genomic_DNA"/>
</dbReference>
<dbReference type="InterPro" id="IPR036890">
    <property type="entry name" value="HATPase_C_sf"/>
</dbReference>
<evidence type="ECO:0000256" key="2">
    <source>
        <dbReference type="ARBA" id="ARBA00004236"/>
    </source>
</evidence>
<dbReference type="PANTHER" id="PTHR45436:SF5">
    <property type="entry name" value="SENSOR HISTIDINE KINASE TRCS"/>
    <property type="match status" value="1"/>
</dbReference>
<feature type="transmembrane region" description="Helical" evidence="12">
    <location>
        <begin position="176"/>
        <end position="199"/>
    </location>
</feature>
<dbReference type="PROSITE" id="PS50109">
    <property type="entry name" value="HIS_KIN"/>
    <property type="match status" value="1"/>
</dbReference>
<evidence type="ECO:0000256" key="11">
    <source>
        <dbReference type="SAM" id="MobiDB-lite"/>
    </source>
</evidence>
<dbReference type="CDD" id="cd00082">
    <property type="entry name" value="HisKA"/>
    <property type="match status" value="1"/>
</dbReference>
<dbReference type="AlphaFoldDB" id="A0A4U8WFQ1"/>
<dbReference type="InterPro" id="IPR036097">
    <property type="entry name" value="HisK_dim/P_sf"/>
</dbReference>
<evidence type="ECO:0000259" key="13">
    <source>
        <dbReference type="PROSITE" id="PS50109"/>
    </source>
</evidence>
<evidence type="ECO:0000256" key="4">
    <source>
        <dbReference type="ARBA" id="ARBA00022553"/>
    </source>
</evidence>
<dbReference type="InterPro" id="IPR003661">
    <property type="entry name" value="HisK_dim/P_dom"/>
</dbReference>
<evidence type="ECO:0000256" key="10">
    <source>
        <dbReference type="ARBA" id="ARBA00023136"/>
    </source>
</evidence>
<name>A0A4U8WFQ1_9NOCA</name>
<dbReference type="SMART" id="SM00387">
    <property type="entry name" value="HATPase_c"/>
    <property type="match status" value="1"/>
</dbReference>
<evidence type="ECO:0000313" key="14">
    <source>
        <dbReference type="EMBL" id="VFB01378.1"/>
    </source>
</evidence>
<proteinExistence type="predicted"/>
<evidence type="ECO:0000256" key="6">
    <source>
        <dbReference type="ARBA" id="ARBA00022692"/>
    </source>
</evidence>
<dbReference type="InterPro" id="IPR050428">
    <property type="entry name" value="TCS_sensor_his_kinase"/>
</dbReference>
<keyword evidence="5 14" id="KW-0808">Transferase</keyword>
<dbReference type="PANTHER" id="PTHR45436">
    <property type="entry name" value="SENSOR HISTIDINE KINASE YKOH"/>
    <property type="match status" value="1"/>
</dbReference>
<evidence type="ECO:0000256" key="5">
    <source>
        <dbReference type="ARBA" id="ARBA00022679"/>
    </source>
</evidence>
<dbReference type="SMART" id="SM00388">
    <property type="entry name" value="HisKA"/>
    <property type="match status" value="1"/>
</dbReference>
<feature type="region of interest" description="Disordered" evidence="11">
    <location>
        <begin position="451"/>
        <end position="481"/>
    </location>
</feature>
<feature type="region of interest" description="Disordered" evidence="11">
    <location>
        <begin position="224"/>
        <end position="291"/>
    </location>
</feature>
<dbReference type="Proteomes" id="UP000290439">
    <property type="component" value="Chromosome"/>
</dbReference>
<accession>A0A4U8WFQ1</accession>
<dbReference type="Gene3D" id="3.30.565.10">
    <property type="entry name" value="Histidine kinase-like ATPase, C-terminal domain"/>
    <property type="match status" value="1"/>
</dbReference>
<keyword evidence="6 12" id="KW-0812">Transmembrane</keyword>
<dbReference type="InterPro" id="IPR003594">
    <property type="entry name" value="HATPase_dom"/>
</dbReference>
<comment type="subcellular location">
    <subcellularLocation>
        <location evidence="2">Cell membrane</location>
    </subcellularLocation>
</comment>
<feature type="domain" description="Histidine kinase" evidence="13">
    <location>
        <begin position="517"/>
        <end position="621"/>
    </location>
</feature>
<evidence type="ECO:0000256" key="7">
    <source>
        <dbReference type="ARBA" id="ARBA00022777"/>
    </source>
</evidence>
<evidence type="ECO:0000256" key="9">
    <source>
        <dbReference type="ARBA" id="ARBA00023012"/>
    </source>
</evidence>
<dbReference type="PRINTS" id="PR00344">
    <property type="entry name" value="BCTRLSENSOR"/>
</dbReference>
<dbReference type="CDD" id="cd00075">
    <property type="entry name" value="HATPase"/>
    <property type="match status" value="1"/>
</dbReference>
<comment type="catalytic activity">
    <reaction evidence="1">
        <text>ATP + protein L-histidine = ADP + protein N-phospho-L-histidine.</text>
        <dbReference type="EC" id="2.7.13.3"/>
    </reaction>
</comment>
<dbReference type="GO" id="GO:0005886">
    <property type="term" value="C:plasma membrane"/>
    <property type="evidence" value="ECO:0007669"/>
    <property type="project" value="UniProtKB-SubCell"/>
</dbReference>
<dbReference type="GO" id="GO:0000155">
    <property type="term" value="F:phosphorelay sensor kinase activity"/>
    <property type="evidence" value="ECO:0007669"/>
    <property type="project" value="InterPro"/>
</dbReference>
<dbReference type="SUPFAM" id="SSF47384">
    <property type="entry name" value="Homodimeric domain of signal transducing histidine kinase"/>
    <property type="match status" value="1"/>
</dbReference>
<evidence type="ECO:0000256" key="1">
    <source>
        <dbReference type="ARBA" id="ARBA00000085"/>
    </source>
</evidence>
<feature type="transmembrane region" description="Helical" evidence="12">
    <location>
        <begin position="21"/>
        <end position="43"/>
    </location>
</feature>
<dbReference type="Pfam" id="PF02518">
    <property type="entry name" value="HATPase_c"/>
    <property type="match status" value="1"/>
</dbReference>
<keyword evidence="9" id="KW-0902">Two-component regulatory system</keyword>
<sequence length="622" mass="63083">MRELGGQRRYAAEQEAGVRRRLLIVLTVFAAIAVLAFAVPLSLTAATSRTQQLVLGRSGDADRFATLADATGSAGGVQALADEVARYHELYGENVLVVDARGAPIVNAGVDVRDPRIMAAVAAARRNQRPQQVDRLTPWSDPVMLIARPVGSGVQVNGAVVIEASTAEARAAITRVWAVIAVGAVGAMVVFVLLALVVSRWVLRPLAAMSDAVAELTATLPRPRPQVYQPADRAGSGPPAPQKCAGGPDPAISEPQRGGGGAAAGGSAGVRPSEPQEAPVEPGAAPITRRYGGPPEVRALAESVDAMAAAVADSADAQRQLVADTAHAMRNPLAALTIRLDSLEAAIPESASATFRGASAEVDRLTALLDALLELAVAEAPAAFGTAASAEERCDAIEVVADRIDSWSAAFAEAGMTLTAGGRVADAQGGEAGRSSAVGGRWIAEPGEVTAAGPARDSAVGPTRDPAGNTPAAQRTGALGQGLPAMGRAQVRALAGEDRDPGGHDDVHGAAISAAALAQILDVALSNSCRYAGPGAHTIVDVLTEAGSVIVRIRDDGVGVNPAEIGKLTARFYRGSGAAAGGTGLGLSIAHALAKARGGTLTVEPVLPHGLAVVIRLPAVRR</sequence>
<dbReference type="Gene3D" id="1.10.287.130">
    <property type="match status" value="1"/>
</dbReference>
<evidence type="ECO:0000256" key="12">
    <source>
        <dbReference type="SAM" id="Phobius"/>
    </source>
</evidence>
<organism evidence="14 15">
    <name type="scientific">Nocardia cyriacigeorgica</name>
    <dbReference type="NCBI Taxonomy" id="135487"/>
    <lineage>
        <taxon>Bacteria</taxon>
        <taxon>Bacillati</taxon>
        <taxon>Actinomycetota</taxon>
        <taxon>Actinomycetes</taxon>
        <taxon>Mycobacteriales</taxon>
        <taxon>Nocardiaceae</taxon>
        <taxon>Nocardia</taxon>
    </lineage>
</organism>
<keyword evidence="10 12" id="KW-0472">Membrane</keyword>
<keyword evidence="4" id="KW-0597">Phosphoprotein</keyword>
<feature type="compositionally biased region" description="Gly residues" evidence="11">
    <location>
        <begin position="257"/>
        <end position="268"/>
    </location>
</feature>
<dbReference type="SUPFAM" id="SSF55874">
    <property type="entry name" value="ATPase domain of HSP90 chaperone/DNA topoisomerase II/histidine kinase"/>
    <property type="match status" value="1"/>
</dbReference>
<protein>
    <recommendedName>
        <fullName evidence="3">histidine kinase</fullName>
        <ecNumber evidence="3">2.7.13.3</ecNumber>
    </recommendedName>
</protein>